<keyword evidence="2" id="KW-1185">Reference proteome</keyword>
<evidence type="ECO:0000313" key="1">
    <source>
        <dbReference type="EMBL" id="QHQ35440.1"/>
    </source>
</evidence>
<protein>
    <recommendedName>
        <fullName evidence="3">Protein phosphatase 2C domain-containing protein</fullName>
    </recommendedName>
</protein>
<evidence type="ECO:0000313" key="2">
    <source>
        <dbReference type="Proteomes" id="UP000464495"/>
    </source>
</evidence>
<accession>A0A6P1T0U5</accession>
<evidence type="ECO:0008006" key="3">
    <source>
        <dbReference type="Google" id="ProtNLM"/>
    </source>
</evidence>
<dbReference type="RefSeq" id="WP_161862001.1">
    <property type="nucleotide sequence ID" value="NZ_CP046620.1"/>
</dbReference>
<dbReference type="InterPro" id="IPR036457">
    <property type="entry name" value="PPM-type-like_dom_sf"/>
</dbReference>
<dbReference type="Proteomes" id="UP000464495">
    <property type="component" value="Chromosome"/>
</dbReference>
<dbReference type="KEGG" id="amaq:GO499_09670"/>
<reference evidence="1 2" key="1">
    <citation type="submission" date="2019-12" db="EMBL/GenBank/DDBJ databases">
        <title>Complete genome sequence of Algicella marina strain 9Alg 56(T) isolated from the red alga Tichocarpus crinitus.</title>
        <authorList>
            <person name="Kim S.-G."/>
            <person name="Nedashkovskaya O.I."/>
        </authorList>
    </citation>
    <scope>NUCLEOTIDE SEQUENCE [LARGE SCALE GENOMIC DNA]</scope>
    <source>
        <strain evidence="1 2">9Alg 56</strain>
    </source>
</reference>
<dbReference type="EMBL" id="CP046620">
    <property type="protein sequence ID" value="QHQ35440.1"/>
    <property type="molecule type" value="Genomic_DNA"/>
</dbReference>
<gene>
    <name evidence="1" type="ORF">GO499_09670</name>
</gene>
<dbReference type="Gene3D" id="3.60.40.10">
    <property type="entry name" value="PPM-type phosphatase domain"/>
    <property type="match status" value="1"/>
</dbReference>
<dbReference type="AlphaFoldDB" id="A0A6P1T0U5"/>
<name>A0A6P1T0U5_9RHOB</name>
<sequence>MRNAQANRTAFEIIERHLVGKSDDQDLCEDAVFVGSSIVAVLDGATSKSGQRLNGKTGGKCVVDALIHYLQEMPVGLDGRALVDGLSAAVREALETTVLWADRPNAAIAVLDLESMRVTRVGDIGLMIGDRKYAATKKIDVIASQARAAFTHALLCQREADATDISVEDPGREFILPLLKLQSVFQNDAGSPYGFGAIDGRTVPEAFIDTFELPLEGEVVMCTDGYPILCPQLEAAEHVLHESLANDPMRIGMFAGTKGYDAKSQNSFDDRAYVRLSINANA</sequence>
<organism evidence="1 2">
    <name type="scientific">Algicella marina</name>
    <dbReference type="NCBI Taxonomy" id="2683284"/>
    <lineage>
        <taxon>Bacteria</taxon>
        <taxon>Pseudomonadati</taxon>
        <taxon>Pseudomonadota</taxon>
        <taxon>Alphaproteobacteria</taxon>
        <taxon>Rhodobacterales</taxon>
        <taxon>Paracoccaceae</taxon>
        <taxon>Algicella</taxon>
    </lineage>
</organism>
<proteinExistence type="predicted"/>